<feature type="compositionally biased region" description="Polar residues" evidence="2">
    <location>
        <begin position="328"/>
        <end position="350"/>
    </location>
</feature>
<dbReference type="STRING" id="71717.A0A4Y7SHL5"/>
<comment type="caution">
    <text evidence="4">The sequence shown here is derived from an EMBL/GenBank/DDBJ whole genome shotgun (WGS) entry which is preliminary data.</text>
</comment>
<reference evidence="4 5" key="1">
    <citation type="journal article" date="2019" name="Nat. Ecol. Evol.">
        <title>Megaphylogeny resolves global patterns of mushroom evolution.</title>
        <authorList>
            <person name="Varga T."/>
            <person name="Krizsan K."/>
            <person name="Foldi C."/>
            <person name="Dima B."/>
            <person name="Sanchez-Garcia M."/>
            <person name="Sanchez-Ramirez S."/>
            <person name="Szollosi G.J."/>
            <person name="Szarkandi J.G."/>
            <person name="Papp V."/>
            <person name="Albert L."/>
            <person name="Andreopoulos W."/>
            <person name="Angelini C."/>
            <person name="Antonin V."/>
            <person name="Barry K.W."/>
            <person name="Bougher N.L."/>
            <person name="Buchanan P."/>
            <person name="Buyck B."/>
            <person name="Bense V."/>
            <person name="Catcheside P."/>
            <person name="Chovatia M."/>
            <person name="Cooper J."/>
            <person name="Damon W."/>
            <person name="Desjardin D."/>
            <person name="Finy P."/>
            <person name="Geml J."/>
            <person name="Haridas S."/>
            <person name="Hughes K."/>
            <person name="Justo A."/>
            <person name="Karasinski D."/>
            <person name="Kautmanova I."/>
            <person name="Kiss B."/>
            <person name="Kocsube S."/>
            <person name="Kotiranta H."/>
            <person name="LaButti K.M."/>
            <person name="Lechner B.E."/>
            <person name="Liimatainen K."/>
            <person name="Lipzen A."/>
            <person name="Lukacs Z."/>
            <person name="Mihaltcheva S."/>
            <person name="Morgado L.N."/>
            <person name="Niskanen T."/>
            <person name="Noordeloos M.E."/>
            <person name="Ohm R.A."/>
            <person name="Ortiz-Santana B."/>
            <person name="Ovrebo C."/>
            <person name="Racz N."/>
            <person name="Riley R."/>
            <person name="Savchenko A."/>
            <person name="Shiryaev A."/>
            <person name="Soop K."/>
            <person name="Spirin V."/>
            <person name="Szebenyi C."/>
            <person name="Tomsovsky M."/>
            <person name="Tulloss R.E."/>
            <person name="Uehling J."/>
            <person name="Grigoriev I.V."/>
            <person name="Vagvolgyi C."/>
            <person name="Papp T."/>
            <person name="Martin F.M."/>
            <person name="Miettinen O."/>
            <person name="Hibbett D.S."/>
            <person name="Nagy L.G."/>
        </authorList>
    </citation>
    <scope>NUCLEOTIDE SEQUENCE [LARGE SCALE GENOMIC DNA]</scope>
    <source>
        <strain evidence="4 5">FP101781</strain>
    </source>
</reference>
<evidence type="ECO:0000256" key="2">
    <source>
        <dbReference type="SAM" id="MobiDB-lite"/>
    </source>
</evidence>
<evidence type="ECO:0000256" key="1">
    <source>
        <dbReference type="ARBA" id="ARBA00023054"/>
    </source>
</evidence>
<feature type="compositionally biased region" description="Low complexity" evidence="2">
    <location>
        <begin position="120"/>
        <end position="133"/>
    </location>
</feature>
<feature type="compositionally biased region" description="Low complexity" evidence="2">
    <location>
        <begin position="283"/>
        <end position="292"/>
    </location>
</feature>
<feature type="compositionally biased region" description="Polar residues" evidence="2">
    <location>
        <begin position="101"/>
        <end position="118"/>
    </location>
</feature>
<dbReference type="InterPro" id="IPR040351">
    <property type="entry name" value="RAB3IL/RAB3IP/Sec2"/>
</dbReference>
<dbReference type="SUPFAM" id="SSF144284">
    <property type="entry name" value="Sec2 N-terminal region"/>
    <property type="match status" value="1"/>
</dbReference>
<dbReference type="AlphaFoldDB" id="A0A4Y7SHL5"/>
<dbReference type="PANTHER" id="PTHR14430">
    <property type="entry name" value="RABIN3-RELATED"/>
    <property type="match status" value="1"/>
</dbReference>
<keyword evidence="5" id="KW-1185">Reference proteome</keyword>
<dbReference type="GO" id="GO:0051286">
    <property type="term" value="C:cell tip"/>
    <property type="evidence" value="ECO:0007669"/>
    <property type="project" value="TreeGrafter"/>
</dbReference>
<dbReference type="Proteomes" id="UP000298030">
    <property type="component" value="Unassembled WGS sequence"/>
</dbReference>
<feature type="compositionally biased region" description="Low complexity" evidence="2">
    <location>
        <begin position="226"/>
        <end position="235"/>
    </location>
</feature>
<dbReference type="InterPro" id="IPR009449">
    <property type="entry name" value="Sec2_N"/>
</dbReference>
<feature type="region of interest" description="Disordered" evidence="2">
    <location>
        <begin position="101"/>
        <end position="133"/>
    </location>
</feature>
<gene>
    <name evidence="4" type="ORF">FA13DRAFT_170244</name>
</gene>
<name>A0A4Y7SHL5_COPMI</name>
<proteinExistence type="predicted"/>
<evidence type="ECO:0000313" key="5">
    <source>
        <dbReference type="Proteomes" id="UP000298030"/>
    </source>
</evidence>
<evidence type="ECO:0000259" key="3">
    <source>
        <dbReference type="Pfam" id="PF06428"/>
    </source>
</evidence>
<dbReference type="Gene3D" id="6.10.140.910">
    <property type="match status" value="1"/>
</dbReference>
<dbReference type="OrthoDB" id="5560525at2759"/>
<feature type="region of interest" description="Disordered" evidence="2">
    <location>
        <begin position="213"/>
        <end position="372"/>
    </location>
</feature>
<dbReference type="PANTHER" id="PTHR14430:SF0">
    <property type="entry name" value="SEC2P DOMAIN-CONTAINING PROTEIN"/>
    <property type="match status" value="1"/>
</dbReference>
<evidence type="ECO:0000313" key="4">
    <source>
        <dbReference type="EMBL" id="TEB21084.1"/>
    </source>
</evidence>
<accession>A0A4Y7SHL5</accession>
<feature type="region of interest" description="Disordered" evidence="2">
    <location>
        <begin position="68"/>
        <end position="89"/>
    </location>
</feature>
<feature type="domain" description="GDP/GTP exchange factor Sec2 N-terminal" evidence="3">
    <location>
        <begin position="132"/>
        <end position="215"/>
    </location>
</feature>
<dbReference type="EMBL" id="QPFP01000123">
    <property type="protein sequence ID" value="TEB21084.1"/>
    <property type="molecule type" value="Genomic_DNA"/>
</dbReference>
<dbReference type="Pfam" id="PF06428">
    <property type="entry name" value="Sec2p"/>
    <property type="match status" value="1"/>
</dbReference>
<organism evidence="4 5">
    <name type="scientific">Coprinellus micaceus</name>
    <name type="common">Glistening ink-cap mushroom</name>
    <name type="synonym">Coprinus micaceus</name>
    <dbReference type="NCBI Taxonomy" id="71717"/>
    <lineage>
        <taxon>Eukaryota</taxon>
        <taxon>Fungi</taxon>
        <taxon>Dikarya</taxon>
        <taxon>Basidiomycota</taxon>
        <taxon>Agaricomycotina</taxon>
        <taxon>Agaricomycetes</taxon>
        <taxon>Agaricomycetidae</taxon>
        <taxon>Agaricales</taxon>
        <taxon>Agaricineae</taxon>
        <taxon>Psathyrellaceae</taxon>
        <taxon>Coprinellus</taxon>
    </lineage>
</organism>
<sequence length="390" mass="41981">MLSEAYKAQAELEVQLNVTKSNLQLVSANNEMLEEALKRNNGAARDLGWRRGNTLQANIERSQSVDYAYDAPHSPSTPQSAGAPPDNRFFNKFRFSTSASAVPTRASSRPGTPSNSAAASHLTSPSMPSLHSSSIHAKELEDLGAELEKERKAKKAIADEKAALEAELESLSQALFEEANKMVAQERMKRSETEEELKEVKLEKQALQSALKLLDGQHKEHRRSSSSESFSFVHAEGSRSHSRSSSAEGIKSRPESLDLTNSLPPLPPSPFPEQGAPSPFKSQQPPLNNPPQSAGIAIDVVSPTEDDSQPTPRYAQPPLHATSAPPASESQGDSAGPLTSSPQQSSTISNLPPIEDSPWADVPGSPAGYGRIGTRYEERGALFEAATSLR</sequence>
<keyword evidence="1" id="KW-0175">Coiled coil</keyword>
<protein>
    <recommendedName>
        <fullName evidence="3">GDP/GTP exchange factor Sec2 N-terminal domain-containing protein</fullName>
    </recommendedName>
</protein>
<dbReference type="GO" id="GO:0005085">
    <property type="term" value="F:guanyl-nucleotide exchange factor activity"/>
    <property type="evidence" value="ECO:0007669"/>
    <property type="project" value="InterPro"/>
</dbReference>
<dbReference type="GO" id="GO:0070319">
    <property type="term" value="C:Golgi to plasma membrane transport vesicle"/>
    <property type="evidence" value="ECO:0007669"/>
    <property type="project" value="TreeGrafter"/>
</dbReference>
<dbReference type="GO" id="GO:0006887">
    <property type="term" value="P:exocytosis"/>
    <property type="evidence" value="ECO:0007669"/>
    <property type="project" value="TreeGrafter"/>
</dbReference>